<dbReference type="SUPFAM" id="SSF54373">
    <property type="entry name" value="FAD-linked reductases, C-terminal domain"/>
    <property type="match status" value="1"/>
</dbReference>
<dbReference type="Gene3D" id="3.40.50.720">
    <property type="entry name" value="NAD(P)-binding Rossmann-like Domain"/>
    <property type="match status" value="1"/>
</dbReference>
<dbReference type="STRING" id="933388.S8AZC3"/>
<evidence type="ECO:0000256" key="5">
    <source>
        <dbReference type="ARBA" id="ARBA00023002"/>
    </source>
</evidence>
<evidence type="ECO:0000313" key="9">
    <source>
        <dbReference type="EMBL" id="EPS31793.1"/>
    </source>
</evidence>
<dbReference type="Proteomes" id="UP000019376">
    <property type="component" value="Unassembled WGS sequence"/>
</dbReference>
<keyword evidence="3" id="KW-0285">Flavoprotein</keyword>
<dbReference type="GO" id="GO:0003884">
    <property type="term" value="F:D-amino-acid oxidase activity"/>
    <property type="evidence" value="ECO:0007669"/>
    <property type="project" value="InterPro"/>
</dbReference>
<dbReference type="PANTHER" id="PTHR11530:SF26">
    <property type="entry name" value="FAD DEPENDENT OXIDOREDUCTASE SUPERFAMILY (AFU_ORTHOLOGUE AFUA_5G13940)"/>
    <property type="match status" value="1"/>
</dbReference>
<dbReference type="HOGENOM" id="CLU_034311_2_0_1"/>
<dbReference type="InterPro" id="IPR006076">
    <property type="entry name" value="FAD-dep_OxRdtase"/>
</dbReference>
<keyword evidence="4 6" id="KW-0274">FAD</keyword>
<dbReference type="PhylomeDB" id="S8AZC3"/>
<dbReference type="PIRSF" id="PIRSF000189">
    <property type="entry name" value="D-aa_oxidase"/>
    <property type="match status" value="1"/>
</dbReference>
<sequence length="370" mass="40428">MASNHVLIVGAGVLGLSCAIQLSRSSVHDKVTVIARDLPGDTSIDYASPWAGAHFRPSPAKTATDQFEQQLMRETYTELEHLAEAHPEAGVRFVPAIEYFDSADENIVLAKENGYIDWPDFRLLRSDEYPANAGGHDAGEQSPIRLGVSYRGWILNSPLYLEWCRRVAERQGVVFIRASVTSMADAVSVFRRESRADEKEQVVRAVINATGRGIDDPDSFPSRGQFIIVSNPCDRTISHHWADGSSTVIVPRPLGGGTVIGGTKEPGNWSEDISDEATEAILKRVAAICPEMVDGQTAAATAKTHGFHIRQVYVARRPMRRGGLRLEKEIMEGGTPLIHCYGAGASGFKVSWGVAKHVEALVREIRLASQ</sequence>
<evidence type="ECO:0000256" key="3">
    <source>
        <dbReference type="ARBA" id="ARBA00022630"/>
    </source>
</evidence>
<name>S8AZC3_PENO1</name>
<comment type="similarity">
    <text evidence="2">Belongs to the DAMOX/DASOX family.</text>
</comment>
<reference evidence="9 10" key="1">
    <citation type="journal article" date="2013" name="PLoS ONE">
        <title>Genomic and secretomic analyses reveal unique features of the lignocellulolytic enzyme system of Penicillium decumbens.</title>
        <authorList>
            <person name="Liu G."/>
            <person name="Zhang L."/>
            <person name="Wei X."/>
            <person name="Zou G."/>
            <person name="Qin Y."/>
            <person name="Ma L."/>
            <person name="Li J."/>
            <person name="Zheng H."/>
            <person name="Wang S."/>
            <person name="Wang C."/>
            <person name="Xun L."/>
            <person name="Zhao G.-P."/>
            <person name="Zhou Z."/>
            <person name="Qu Y."/>
        </authorList>
    </citation>
    <scope>NUCLEOTIDE SEQUENCE [LARGE SCALE GENOMIC DNA]</scope>
    <source>
        <strain evidence="10">114-2 / CGMCC 5302</strain>
    </source>
</reference>
<feature type="chain" id="PRO_5004560903" description="FAD dependent oxidoreductase domain-containing protein" evidence="7">
    <location>
        <begin position="20"/>
        <end position="370"/>
    </location>
</feature>
<keyword evidence="10" id="KW-1185">Reference proteome</keyword>
<dbReference type="SUPFAM" id="SSF51971">
    <property type="entry name" value="Nucleotide-binding domain"/>
    <property type="match status" value="1"/>
</dbReference>
<feature type="signal peptide" evidence="7">
    <location>
        <begin position="1"/>
        <end position="19"/>
    </location>
</feature>
<evidence type="ECO:0000256" key="6">
    <source>
        <dbReference type="PIRSR" id="PIRSR000189-1"/>
    </source>
</evidence>
<evidence type="ECO:0000256" key="2">
    <source>
        <dbReference type="ARBA" id="ARBA00006730"/>
    </source>
</evidence>
<dbReference type="eggNOG" id="KOG3923">
    <property type="taxonomic scope" value="Eukaryota"/>
</dbReference>
<dbReference type="GO" id="GO:0005737">
    <property type="term" value="C:cytoplasm"/>
    <property type="evidence" value="ECO:0007669"/>
    <property type="project" value="TreeGrafter"/>
</dbReference>
<dbReference type="OrthoDB" id="2015447at2759"/>
<feature type="binding site" evidence="6">
    <location>
        <position position="210"/>
    </location>
    <ligand>
        <name>FAD</name>
        <dbReference type="ChEBI" id="CHEBI:57692"/>
    </ligand>
</feature>
<comment type="cofactor">
    <cofactor evidence="1 6">
        <name>FAD</name>
        <dbReference type="ChEBI" id="CHEBI:57692"/>
    </cofactor>
</comment>
<evidence type="ECO:0000259" key="8">
    <source>
        <dbReference type="Pfam" id="PF01266"/>
    </source>
</evidence>
<organism evidence="9 10">
    <name type="scientific">Penicillium oxalicum (strain 114-2 / CGMCC 5302)</name>
    <name type="common">Penicillium decumbens</name>
    <dbReference type="NCBI Taxonomy" id="933388"/>
    <lineage>
        <taxon>Eukaryota</taxon>
        <taxon>Fungi</taxon>
        <taxon>Dikarya</taxon>
        <taxon>Ascomycota</taxon>
        <taxon>Pezizomycotina</taxon>
        <taxon>Eurotiomycetes</taxon>
        <taxon>Eurotiomycetidae</taxon>
        <taxon>Eurotiales</taxon>
        <taxon>Aspergillaceae</taxon>
        <taxon>Penicillium</taxon>
    </lineage>
</organism>
<dbReference type="EMBL" id="KB644414">
    <property type="protein sequence ID" value="EPS31793.1"/>
    <property type="molecule type" value="Genomic_DNA"/>
</dbReference>
<evidence type="ECO:0000313" key="10">
    <source>
        <dbReference type="Proteomes" id="UP000019376"/>
    </source>
</evidence>
<dbReference type="GO" id="GO:0071949">
    <property type="term" value="F:FAD binding"/>
    <property type="evidence" value="ECO:0007669"/>
    <property type="project" value="InterPro"/>
</dbReference>
<keyword evidence="5" id="KW-0560">Oxidoreductase</keyword>
<feature type="binding site" evidence="6">
    <location>
        <position position="317"/>
    </location>
    <ligand>
        <name>D-dopa</name>
        <dbReference type="ChEBI" id="CHEBI:149689"/>
    </ligand>
</feature>
<evidence type="ECO:0000256" key="1">
    <source>
        <dbReference type="ARBA" id="ARBA00001974"/>
    </source>
</evidence>
<keyword evidence="7" id="KW-0732">Signal</keyword>
<dbReference type="AlphaFoldDB" id="S8AZC3"/>
<dbReference type="Gene3D" id="3.30.9.10">
    <property type="entry name" value="D-Amino Acid Oxidase, subunit A, domain 2"/>
    <property type="match status" value="1"/>
</dbReference>
<feature type="binding site" evidence="6">
    <location>
        <position position="180"/>
    </location>
    <ligand>
        <name>FAD</name>
        <dbReference type="ChEBI" id="CHEBI:57692"/>
    </ligand>
</feature>
<protein>
    <recommendedName>
        <fullName evidence="8">FAD dependent oxidoreductase domain-containing protein</fullName>
    </recommendedName>
</protein>
<dbReference type="Pfam" id="PF01266">
    <property type="entry name" value="DAO"/>
    <property type="match status" value="1"/>
</dbReference>
<gene>
    <name evidence="9" type="ORF">PDE_06751</name>
</gene>
<evidence type="ECO:0000256" key="7">
    <source>
        <dbReference type="SAM" id="SignalP"/>
    </source>
</evidence>
<feature type="domain" description="FAD dependent oxidoreductase" evidence="8">
    <location>
        <begin position="6"/>
        <end position="359"/>
    </location>
</feature>
<accession>S8AZC3</accession>
<dbReference type="GO" id="GO:0019478">
    <property type="term" value="P:D-amino acid catabolic process"/>
    <property type="evidence" value="ECO:0007669"/>
    <property type="project" value="TreeGrafter"/>
</dbReference>
<proteinExistence type="inferred from homology"/>
<dbReference type="PANTHER" id="PTHR11530">
    <property type="entry name" value="D-AMINO ACID OXIDASE"/>
    <property type="match status" value="1"/>
</dbReference>
<dbReference type="InterPro" id="IPR023209">
    <property type="entry name" value="DAO"/>
</dbReference>
<evidence type="ECO:0000256" key="4">
    <source>
        <dbReference type="ARBA" id="ARBA00022827"/>
    </source>
</evidence>